<proteinExistence type="predicted"/>
<gene>
    <name evidence="2" type="ORF">ACH3VR_22160</name>
</gene>
<dbReference type="EMBL" id="JBIQWL010000015">
    <property type="protein sequence ID" value="MFH8253088.1"/>
    <property type="molecule type" value="Genomic_DNA"/>
</dbReference>
<protein>
    <submittedName>
        <fullName evidence="2">Type IV toxin-antitoxin system AbiEi family antitoxin domain-containing protein</fullName>
    </submittedName>
</protein>
<dbReference type="Pfam" id="PF13338">
    <property type="entry name" value="AbiEi_4"/>
    <property type="match status" value="1"/>
</dbReference>
<keyword evidence="3" id="KW-1185">Reference proteome</keyword>
<comment type="caution">
    <text evidence="2">The sequence shown here is derived from an EMBL/GenBank/DDBJ whole genome shotgun (WGS) entry which is preliminary data.</text>
</comment>
<evidence type="ECO:0000313" key="3">
    <source>
        <dbReference type="Proteomes" id="UP001610861"/>
    </source>
</evidence>
<accession>A0ABW7QDV3</accession>
<name>A0ABW7QDV3_9MICO</name>
<dbReference type="Proteomes" id="UP001610861">
    <property type="component" value="Unassembled WGS sequence"/>
</dbReference>
<feature type="domain" description="AbiEi antitoxin N-terminal" evidence="1">
    <location>
        <begin position="11"/>
        <end position="54"/>
    </location>
</feature>
<evidence type="ECO:0000259" key="1">
    <source>
        <dbReference type="Pfam" id="PF13338"/>
    </source>
</evidence>
<evidence type="ECO:0000313" key="2">
    <source>
        <dbReference type="EMBL" id="MFH8253088.1"/>
    </source>
</evidence>
<organism evidence="2 3">
    <name type="scientific">Microbacterium alkaliflavum</name>
    <dbReference type="NCBI Taxonomy" id="3248839"/>
    <lineage>
        <taxon>Bacteria</taxon>
        <taxon>Bacillati</taxon>
        <taxon>Actinomycetota</taxon>
        <taxon>Actinomycetes</taxon>
        <taxon>Micrococcales</taxon>
        <taxon>Microbacteriaceae</taxon>
        <taxon>Microbacterium</taxon>
    </lineage>
</organism>
<dbReference type="InterPro" id="IPR025159">
    <property type="entry name" value="AbiEi_N"/>
</dbReference>
<sequence>MAGKTIAELGELAAERWGMFTTAQAAGAGVSRKTLSGLSTSGAILRVAQGVYRMAGAPEPEHEFIYAPWLALGGATLPPTAEGVPAVVVAGETAAIAHGIGDWFPGVVDVLTPTRRTTRLPDVRLRTRHLSPSDVVYLNGLPALTVERTIADLLEQWADRSLVVDALRQAAEQGKLLSPRHLAEHLAPIAAAHGAESGADLAAQLMQEAGLQAGAAAHG</sequence>
<reference evidence="2 3" key="1">
    <citation type="submission" date="2024-09" db="EMBL/GenBank/DDBJ databases">
        <authorList>
            <person name="Pan X."/>
        </authorList>
    </citation>
    <scope>NUCLEOTIDE SEQUENCE [LARGE SCALE GENOMIC DNA]</scope>
    <source>
        <strain evidence="2 3">B2969</strain>
    </source>
</reference>
<dbReference type="RefSeq" id="WP_397558513.1">
    <property type="nucleotide sequence ID" value="NZ_JBIQWL010000015.1"/>
</dbReference>